<evidence type="ECO:0000313" key="1">
    <source>
        <dbReference type="EMBL" id="KAJ2975864.1"/>
    </source>
</evidence>
<protein>
    <submittedName>
        <fullName evidence="1">Uncharacterized protein</fullName>
    </submittedName>
</protein>
<organism evidence="1 2">
    <name type="scientific">Zarea fungicola</name>
    <dbReference type="NCBI Taxonomy" id="93591"/>
    <lineage>
        <taxon>Eukaryota</taxon>
        <taxon>Fungi</taxon>
        <taxon>Dikarya</taxon>
        <taxon>Ascomycota</taxon>
        <taxon>Pezizomycotina</taxon>
        <taxon>Sordariomycetes</taxon>
        <taxon>Hypocreomycetidae</taxon>
        <taxon>Hypocreales</taxon>
        <taxon>Cordycipitaceae</taxon>
        <taxon>Zarea</taxon>
    </lineage>
</organism>
<name>A0ACC1NBP3_9HYPO</name>
<keyword evidence="2" id="KW-1185">Reference proteome</keyword>
<accession>A0ACC1NBP3</accession>
<gene>
    <name evidence="1" type="ORF">NQ176_g5278</name>
</gene>
<sequence length="207" mass="22929">MRTVLLFAILALRVTSLESPIDGYGIVIPEWEVEVTPGGPLANLSGTIEDVHDQLIQLNPTWDEEYAPDLTTDVDGSGTNVARLSRRTDFSGSAYLCRGRWPECPASTIVDGIRYLQRVSGRPTNGPGPGNCARVSCSYKSAIWWCNDSADWKTLAGFESIADGAQFLLDHCAQYKWNGWGYATLVAGQVFHRTNWNVIVRRDEDKC</sequence>
<dbReference type="Proteomes" id="UP001143910">
    <property type="component" value="Unassembled WGS sequence"/>
</dbReference>
<dbReference type="EMBL" id="JANJQO010000652">
    <property type="protein sequence ID" value="KAJ2975864.1"/>
    <property type="molecule type" value="Genomic_DNA"/>
</dbReference>
<comment type="caution">
    <text evidence="1">The sequence shown here is derived from an EMBL/GenBank/DDBJ whole genome shotgun (WGS) entry which is preliminary data.</text>
</comment>
<proteinExistence type="predicted"/>
<evidence type="ECO:0000313" key="2">
    <source>
        <dbReference type="Proteomes" id="UP001143910"/>
    </source>
</evidence>
<reference evidence="1" key="1">
    <citation type="submission" date="2022-08" db="EMBL/GenBank/DDBJ databases">
        <title>Genome Sequence of Lecanicillium fungicola.</title>
        <authorList>
            <person name="Buettner E."/>
        </authorList>
    </citation>
    <scope>NUCLEOTIDE SEQUENCE</scope>
    <source>
        <strain evidence="1">Babe33</strain>
    </source>
</reference>